<dbReference type="AlphaFoldDB" id="A0A1K2HNE2"/>
<sequence>MHFAQIAELCGSWPGVSSDVKWRDVRVHSVGGKMFCLYREPQVGAQTMSFKVSPERFLELTDQPGIQAAPYLARHGWIQLDRPDVLPAAVLHELLHQSYCLVRAKLPKKQRDALSA</sequence>
<dbReference type="EMBL" id="FPKR01000012">
    <property type="protein sequence ID" value="SFZ78316.1"/>
    <property type="molecule type" value="Genomic_DNA"/>
</dbReference>
<reference evidence="1 2" key="1">
    <citation type="submission" date="2016-11" db="EMBL/GenBank/DDBJ databases">
        <authorList>
            <person name="Jaros S."/>
            <person name="Januszkiewicz K."/>
            <person name="Wedrychowicz H."/>
        </authorList>
    </citation>
    <scope>NUCLEOTIDE SEQUENCE [LARGE SCALE GENOMIC DNA]</scope>
    <source>
        <strain evidence="1 2">DSM 18899</strain>
    </source>
</reference>
<dbReference type="InterPro" id="IPR007351">
    <property type="entry name" value="YjbR"/>
</dbReference>
<dbReference type="InterPro" id="IPR038056">
    <property type="entry name" value="YjbR-like_sf"/>
</dbReference>
<dbReference type="SUPFAM" id="SSF142906">
    <property type="entry name" value="YjbR-like"/>
    <property type="match status" value="1"/>
</dbReference>
<dbReference type="STRING" id="1121279.SAMN02745887_02912"/>
<organism evidence="1 2">
    <name type="scientific">Chitinimonas taiwanensis DSM 18899</name>
    <dbReference type="NCBI Taxonomy" id="1121279"/>
    <lineage>
        <taxon>Bacteria</taxon>
        <taxon>Pseudomonadati</taxon>
        <taxon>Pseudomonadota</taxon>
        <taxon>Betaproteobacteria</taxon>
        <taxon>Neisseriales</taxon>
        <taxon>Chitinibacteraceae</taxon>
        <taxon>Chitinimonas</taxon>
    </lineage>
</organism>
<dbReference type="GO" id="GO:0003677">
    <property type="term" value="F:DNA binding"/>
    <property type="evidence" value="ECO:0007669"/>
    <property type="project" value="UniProtKB-KW"/>
</dbReference>
<dbReference type="InterPro" id="IPR058532">
    <property type="entry name" value="YjbR/MT2646/Rv2570-like"/>
</dbReference>
<dbReference type="PANTHER" id="PTHR35145:SF1">
    <property type="entry name" value="CYTOPLASMIC PROTEIN"/>
    <property type="match status" value="1"/>
</dbReference>
<dbReference type="Gene3D" id="3.90.1150.30">
    <property type="match status" value="1"/>
</dbReference>
<accession>A0A1K2HNE2</accession>
<gene>
    <name evidence="1" type="ORF">SAMN02745887_02912</name>
</gene>
<dbReference type="PANTHER" id="PTHR35145">
    <property type="entry name" value="CYTOPLASMIC PROTEIN-RELATED"/>
    <property type="match status" value="1"/>
</dbReference>
<keyword evidence="1" id="KW-0238">DNA-binding</keyword>
<dbReference type="Pfam" id="PF04237">
    <property type="entry name" value="YjbR"/>
    <property type="match status" value="1"/>
</dbReference>
<name>A0A1K2HNE2_9NEIS</name>
<dbReference type="Proteomes" id="UP000186513">
    <property type="component" value="Unassembled WGS sequence"/>
</dbReference>
<proteinExistence type="predicted"/>
<keyword evidence="2" id="KW-1185">Reference proteome</keyword>
<dbReference type="RefSeq" id="WP_072429412.1">
    <property type="nucleotide sequence ID" value="NZ_FPKR01000012.1"/>
</dbReference>
<evidence type="ECO:0000313" key="1">
    <source>
        <dbReference type="EMBL" id="SFZ78316.1"/>
    </source>
</evidence>
<dbReference type="OrthoDB" id="9804614at2"/>
<protein>
    <submittedName>
        <fullName evidence="1">Predicted DNA-binding protein, MmcQ/YjbR family</fullName>
    </submittedName>
</protein>
<evidence type="ECO:0000313" key="2">
    <source>
        <dbReference type="Proteomes" id="UP000186513"/>
    </source>
</evidence>